<dbReference type="EMBL" id="FPHG01000028">
    <property type="protein sequence ID" value="SFV55344.1"/>
    <property type="molecule type" value="Genomic_DNA"/>
</dbReference>
<protein>
    <submittedName>
        <fullName evidence="2">Uncharacterized protein</fullName>
    </submittedName>
</protein>
<keyword evidence="1" id="KW-0812">Transmembrane</keyword>
<dbReference type="AlphaFoldDB" id="A0A1W1BP94"/>
<sequence>MKILILLGILFTILIIAIDFWRNKDIKKLSISISIFILISIFVGLGNMTRSIVPLFISHFVFIIISWGGLIIYILSDKLYLKAIFLPILTLISYIILVELIGANGIFG</sequence>
<feature type="transmembrane region" description="Helical" evidence="1">
    <location>
        <begin position="52"/>
        <end position="74"/>
    </location>
</feature>
<keyword evidence="1" id="KW-0472">Membrane</keyword>
<feature type="transmembrane region" description="Helical" evidence="1">
    <location>
        <begin position="80"/>
        <end position="102"/>
    </location>
</feature>
<feature type="transmembrane region" description="Helical" evidence="1">
    <location>
        <begin position="27"/>
        <end position="45"/>
    </location>
</feature>
<accession>A0A1W1BP94</accession>
<gene>
    <name evidence="2" type="ORF">MNB_SV-9-1590</name>
</gene>
<evidence type="ECO:0000256" key="1">
    <source>
        <dbReference type="SAM" id="Phobius"/>
    </source>
</evidence>
<evidence type="ECO:0000313" key="2">
    <source>
        <dbReference type="EMBL" id="SFV55344.1"/>
    </source>
</evidence>
<proteinExistence type="predicted"/>
<organism evidence="2">
    <name type="scientific">hydrothermal vent metagenome</name>
    <dbReference type="NCBI Taxonomy" id="652676"/>
    <lineage>
        <taxon>unclassified sequences</taxon>
        <taxon>metagenomes</taxon>
        <taxon>ecological metagenomes</taxon>
    </lineage>
</organism>
<keyword evidence="1" id="KW-1133">Transmembrane helix</keyword>
<name>A0A1W1BP94_9ZZZZ</name>
<reference evidence="2" key="1">
    <citation type="submission" date="2016-10" db="EMBL/GenBank/DDBJ databases">
        <authorList>
            <person name="de Groot N.N."/>
        </authorList>
    </citation>
    <scope>NUCLEOTIDE SEQUENCE</scope>
</reference>